<evidence type="ECO:0000313" key="5">
    <source>
        <dbReference type="Proteomes" id="UP001201812"/>
    </source>
</evidence>
<evidence type="ECO:0000313" key="4">
    <source>
        <dbReference type="EMBL" id="KAI1720346.1"/>
    </source>
</evidence>
<dbReference type="EMBL" id="JAKKPZ010000006">
    <property type="protein sequence ID" value="KAI1720346.1"/>
    <property type="molecule type" value="Genomic_DNA"/>
</dbReference>
<dbReference type="SUPFAM" id="SSF47954">
    <property type="entry name" value="Cyclin-like"/>
    <property type="match status" value="1"/>
</dbReference>
<sequence>MSNLWCSELLDESPSTSRHSLGTYGSNNPSSSGWVSAERRRLHGMSLMDNSSTVHHPSRPLQNSASFRRVQTGVLAQSRRSLEFSIDNRNSNENRPSQYYNMSASTNDVTNSGTWRKNSARVLTSIDTNARAFNAAQPVYQVDSSSSGISHPLSIQRSAARKRRLTADHQLNVAQRLWVASDVDKTVHLDSRTLTALLRAEQYTLPNADHYKSLQREINENVRRSAVVFISDICNRENADLVVFPLAVSYIDRVLSVQFVPRHNLLALANACLLLASKMKAPRPLTPQQIVEHTDNWVTQDELLDWELFIVNKLGWQLSTATAYEFFDQLMVRAPILETLRESFAQTLATMLKEFSATFPYRFSTNNRKDGQKVYHYFLFLTIPQQ</sequence>
<dbReference type="InterPro" id="IPR039361">
    <property type="entry name" value="Cyclin"/>
</dbReference>
<feature type="domain" description="Cyclin-like" evidence="3">
    <location>
        <begin position="228"/>
        <end position="312"/>
    </location>
</feature>
<keyword evidence="1" id="KW-0195">Cyclin</keyword>
<dbReference type="Proteomes" id="UP001201812">
    <property type="component" value="Unassembled WGS sequence"/>
</dbReference>
<keyword evidence="5" id="KW-1185">Reference proteome</keyword>
<comment type="similarity">
    <text evidence="1">Belongs to the cyclin family.</text>
</comment>
<reference evidence="4" key="1">
    <citation type="submission" date="2022-01" db="EMBL/GenBank/DDBJ databases">
        <title>Genome Sequence Resource for Two Populations of Ditylenchus destructor, the Migratory Endoparasitic Phytonematode.</title>
        <authorList>
            <person name="Zhang H."/>
            <person name="Lin R."/>
            <person name="Xie B."/>
        </authorList>
    </citation>
    <scope>NUCLEOTIDE SEQUENCE</scope>
    <source>
        <strain evidence="4">BazhouSP</strain>
    </source>
</reference>
<dbReference type="InterPro" id="IPR006671">
    <property type="entry name" value="Cyclin_N"/>
</dbReference>
<gene>
    <name evidence="4" type="ORF">DdX_05733</name>
</gene>
<dbReference type="Gene3D" id="1.10.472.10">
    <property type="entry name" value="Cyclin-like"/>
    <property type="match status" value="1"/>
</dbReference>
<dbReference type="FunFam" id="1.10.472.10:FF:000096">
    <property type="entry name" value="G1/S-specific cyclin-D3 isoform X2"/>
    <property type="match status" value="1"/>
</dbReference>
<feature type="region of interest" description="Disordered" evidence="2">
    <location>
        <begin position="13"/>
        <end position="34"/>
    </location>
</feature>
<evidence type="ECO:0000259" key="3">
    <source>
        <dbReference type="SMART" id="SM00385"/>
    </source>
</evidence>
<organism evidence="4 5">
    <name type="scientific">Ditylenchus destructor</name>
    <dbReference type="NCBI Taxonomy" id="166010"/>
    <lineage>
        <taxon>Eukaryota</taxon>
        <taxon>Metazoa</taxon>
        <taxon>Ecdysozoa</taxon>
        <taxon>Nematoda</taxon>
        <taxon>Chromadorea</taxon>
        <taxon>Rhabditida</taxon>
        <taxon>Tylenchina</taxon>
        <taxon>Tylenchomorpha</taxon>
        <taxon>Sphaerularioidea</taxon>
        <taxon>Anguinidae</taxon>
        <taxon>Anguininae</taxon>
        <taxon>Ditylenchus</taxon>
    </lineage>
</organism>
<dbReference type="InterPro" id="IPR036915">
    <property type="entry name" value="Cyclin-like_sf"/>
</dbReference>
<dbReference type="PANTHER" id="PTHR10177">
    <property type="entry name" value="CYCLINS"/>
    <property type="match status" value="1"/>
</dbReference>
<evidence type="ECO:0000256" key="2">
    <source>
        <dbReference type="SAM" id="MobiDB-lite"/>
    </source>
</evidence>
<proteinExistence type="inferred from homology"/>
<evidence type="ECO:0000256" key="1">
    <source>
        <dbReference type="RuleBase" id="RU000383"/>
    </source>
</evidence>
<dbReference type="Pfam" id="PF00134">
    <property type="entry name" value="Cyclin_N"/>
    <property type="match status" value="1"/>
</dbReference>
<dbReference type="InterPro" id="IPR013763">
    <property type="entry name" value="Cyclin-like_dom"/>
</dbReference>
<name>A0AAD4ND59_9BILA</name>
<comment type="caution">
    <text evidence="4">The sequence shown here is derived from an EMBL/GenBank/DDBJ whole genome shotgun (WGS) entry which is preliminary data.</text>
</comment>
<accession>A0AAD4ND59</accession>
<protein>
    <submittedName>
        <fullName evidence="4">G1/S-specific cyclin-D1</fullName>
    </submittedName>
</protein>
<dbReference type="SMART" id="SM00385">
    <property type="entry name" value="CYCLIN"/>
    <property type="match status" value="1"/>
</dbReference>
<dbReference type="AlphaFoldDB" id="A0AAD4ND59"/>